<protein>
    <submittedName>
        <fullName evidence="2">Uncharacterized protein</fullName>
    </submittedName>
</protein>
<comment type="caution">
    <text evidence="2">The sequence shown here is derived from an EMBL/GenBank/DDBJ whole genome shotgun (WGS) entry which is preliminary data.</text>
</comment>
<dbReference type="Proteomes" id="UP000197138">
    <property type="component" value="Unassembled WGS sequence"/>
</dbReference>
<gene>
    <name evidence="2" type="ORF">CDL15_Pgr010081</name>
</gene>
<dbReference type="AlphaFoldDB" id="A0A218X5A7"/>
<organism evidence="2 3">
    <name type="scientific">Punica granatum</name>
    <name type="common">Pomegranate</name>
    <dbReference type="NCBI Taxonomy" id="22663"/>
    <lineage>
        <taxon>Eukaryota</taxon>
        <taxon>Viridiplantae</taxon>
        <taxon>Streptophyta</taxon>
        <taxon>Embryophyta</taxon>
        <taxon>Tracheophyta</taxon>
        <taxon>Spermatophyta</taxon>
        <taxon>Magnoliopsida</taxon>
        <taxon>eudicotyledons</taxon>
        <taxon>Gunneridae</taxon>
        <taxon>Pentapetalae</taxon>
        <taxon>rosids</taxon>
        <taxon>malvids</taxon>
        <taxon>Myrtales</taxon>
        <taxon>Lythraceae</taxon>
        <taxon>Punica</taxon>
    </lineage>
</organism>
<reference evidence="3" key="1">
    <citation type="journal article" date="2017" name="Plant J.">
        <title>The pomegranate (Punica granatum L.) genome and the genomics of punicalagin biosynthesis.</title>
        <authorList>
            <person name="Qin G."/>
            <person name="Xu C."/>
            <person name="Ming R."/>
            <person name="Tang H."/>
            <person name="Guyot R."/>
            <person name="Kramer E.M."/>
            <person name="Hu Y."/>
            <person name="Yi X."/>
            <person name="Qi Y."/>
            <person name="Xu X."/>
            <person name="Gao Z."/>
            <person name="Pan H."/>
            <person name="Jian J."/>
            <person name="Tian Y."/>
            <person name="Yue Z."/>
            <person name="Xu Y."/>
        </authorList>
    </citation>
    <scope>NUCLEOTIDE SEQUENCE [LARGE SCALE GENOMIC DNA]</scope>
    <source>
        <strain evidence="3">cv. Dabenzi</strain>
    </source>
</reference>
<dbReference type="InterPro" id="IPR004926">
    <property type="entry name" value="LEA_3a"/>
</dbReference>
<comment type="similarity">
    <text evidence="1">Belongs to the LEA type 3 family.</text>
</comment>
<dbReference type="EMBL" id="MTKT01002370">
    <property type="protein sequence ID" value="OWM80103.1"/>
    <property type="molecule type" value="Genomic_DNA"/>
</dbReference>
<proteinExistence type="inferred from homology"/>
<evidence type="ECO:0000256" key="1">
    <source>
        <dbReference type="ARBA" id="ARBA00007086"/>
    </source>
</evidence>
<evidence type="ECO:0000313" key="2">
    <source>
        <dbReference type="EMBL" id="OWM80103.1"/>
    </source>
</evidence>
<evidence type="ECO:0000313" key="3">
    <source>
        <dbReference type="Proteomes" id="UP000197138"/>
    </source>
</evidence>
<sequence length="91" mass="9269">MARSLQSVKLISSLVLKGAATAIIRRGFAVAAAEGGAAASSSVRTGGARSGAALKRAGEEKGEVRREGVVGAGSEDWILQARERCSGDRRG</sequence>
<accession>A0A218X5A7</accession>
<dbReference type="Pfam" id="PF03242">
    <property type="entry name" value="LEA_3a"/>
    <property type="match status" value="1"/>
</dbReference>
<name>A0A218X5A7_PUNGR</name>